<dbReference type="STRING" id="305507.SAMN04489724_1388"/>
<dbReference type="Proteomes" id="UP000199673">
    <property type="component" value="Unassembled WGS sequence"/>
</dbReference>
<gene>
    <name evidence="1" type="ORF">SAMN04489724_1388</name>
</gene>
<protein>
    <submittedName>
        <fullName evidence="1">Uncharacterized protein</fullName>
    </submittedName>
</protein>
<keyword evidence="2" id="KW-1185">Reference proteome</keyword>
<dbReference type="AlphaFoldDB" id="A0A1I6ZPP5"/>
<accession>A0A1I6ZPP5</accession>
<reference evidence="2" key="1">
    <citation type="submission" date="2016-10" db="EMBL/GenBank/DDBJ databases">
        <authorList>
            <person name="Varghese N."/>
            <person name="Submissions S."/>
        </authorList>
    </citation>
    <scope>NUCLEOTIDE SEQUENCE [LARGE SCALE GENOMIC DNA]</scope>
    <source>
        <strain evidence="2">DSM 23445</strain>
    </source>
</reference>
<evidence type="ECO:0000313" key="1">
    <source>
        <dbReference type="EMBL" id="SFT64555.1"/>
    </source>
</evidence>
<organism evidence="1 2">
    <name type="scientific">Algoriphagus locisalis</name>
    <dbReference type="NCBI Taxonomy" id="305507"/>
    <lineage>
        <taxon>Bacteria</taxon>
        <taxon>Pseudomonadati</taxon>
        <taxon>Bacteroidota</taxon>
        <taxon>Cytophagia</taxon>
        <taxon>Cytophagales</taxon>
        <taxon>Cyclobacteriaceae</taxon>
        <taxon>Algoriphagus</taxon>
    </lineage>
</organism>
<name>A0A1I6ZPP5_9BACT</name>
<dbReference type="EMBL" id="FPBF01000002">
    <property type="protein sequence ID" value="SFT64555.1"/>
    <property type="molecule type" value="Genomic_DNA"/>
</dbReference>
<proteinExistence type="predicted"/>
<evidence type="ECO:0000313" key="2">
    <source>
        <dbReference type="Proteomes" id="UP000199673"/>
    </source>
</evidence>
<sequence length="34" mass="3982">MYFSIVIAKILYKGHILKFKLLARIAYVISLHMS</sequence>